<accession>A0ABR4WEU7</accession>
<sequence length="249" mass="27675">MADAPTPSTPSLSAMAEQLASLRDQGAARFAPARFRYLEAQAERLGTLTRVSPTPLTRLATALEHFQEGFQAEIARVDAQLAEEAPSEPVGSMREKGDLKALLRHLRARQRQQEPSAFAALHACYANQTPQEDDDHRDPMTALLRQQEQSVLARHGITTPATPTDNSGPRELKALRQVRATQQSQRKRQRIAQAIHQTPSDAGPLNSHRLVTSALETLRDLSPAYLDHLVTQVDTLMWLEKLAKQRRSS</sequence>
<reference evidence="2 3" key="1">
    <citation type="submission" date="2012-09" db="EMBL/GenBank/DDBJ databases">
        <title>Genome Sequence of alkane-degrading Bacterium Alcanivorax jadensis T9.</title>
        <authorList>
            <person name="Lai Q."/>
            <person name="Shao Z."/>
        </authorList>
    </citation>
    <scope>NUCLEOTIDE SEQUENCE [LARGE SCALE GENOMIC DNA]</scope>
    <source>
        <strain evidence="2 3">T9</strain>
    </source>
</reference>
<proteinExistence type="predicted"/>
<evidence type="ECO:0008006" key="4">
    <source>
        <dbReference type="Google" id="ProtNLM"/>
    </source>
</evidence>
<gene>
    <name evidence="2" type="ORF">T9A_01269</name>
</gene>
<dbReference type="Proteomes" id="UP000029443">
    <property type="component" value="Unassembled WGS sequence"/>
</dbReference>
<evidence type="ECO:0000313" key="3">
    <source>
        <dbReference type="Proteomes" id="UP000029443"/>
    </source>
</evidence>
<evidence type="ECO:0000256" key="1">
    <source>
        <dbReference type="SAM" id="MobiDB-lite"/>
    </source>
</evidence>
<keyword evidence="3" id="KW-1185">Reference proteome</keyword>
<dbReference type="EMBL" id="ARXU01000003">
    <property type="protein sequence ID" value="KGD62060.1"/>
    <property type="molecule type" value="Genomic_DNA"/>
</dbReference>
<name>A0ABR4WEU7_9GAMM</name>
<organism evidence="2 3">
    <name type="scientific">Alcanivorax jadensis T9</name>
    <dbReference type="NCBI Taxonomy" id="1177181"/>
    <lineage>
        <taxon>Bacteria</taxon>
        <taxon>Pseudomonadati</taxon>
        <taxon>Pseudomonadota</taxon>
        <taxon>Gammaproteobacteria</taxon>
        <taxon>Oceanospirillales</taxon>
        <taxon>Alcanivoracaceae</taxon>
        <taxon>Alcanivorax</taxon>
    </lineage>
</organism>
<comment type="caution">
    <text evidence="2">The sequence shown here is derived from an EMBL/GenBank/DDBJ whole genome shotgun (WGS) entry which is preliminary data.</text>
</comment>
<protein>
    <recommendedName>
        <fullName evidence="4">DUF2894 domain-containing protein</fullName>
    </recommendedName>
</protein>
<feature type="region of interest" description="Disordered" evidence="1">
    <location>
        <begin position="183"/>
        <end position="206"/>
    </location>
</feature>
<dbReference type="Pfam" id="PF11445">
    <property type="entry name" value="DUF2894"/>
    <property type="match status" value="1"/>
</dbReference>
<dbReference type="RefSeq" id="WP_035246120.1">
    <property type="nucleotide sequence ID" value="NZ_ARXU01000003.1"/>
</dbReference>
<dbReference type="InterPro" id="IPR021549">
    <property type="entry name" value="DUF2894"/>
</dbReference>
<evidence type="ECO:0000313" key="2">
    <source>
        <dbReference type="EMBL" id="KGD62060.1"/>
    </source>
</evidence>